<dbReference type="STRING" id="282301.A0A267G1G9"/>
<keyword evidence="9" id="KW-0288">FMN</keyword>
<keyword evidence="15 21" id="KW-0411">Iron-sulfur</keyword>
<dbReference type="PIRSF" id="PIRSF000187">
    <property type="entry name" value="GOGAT"/>
    <property type="match status" value="1"/>
</dbReference>
<evidence type="ECO:0000256" key="21">
    <source>
        <dbReference type="PIRSR" id="PIRSR000187-2"/>
    </source>
</evidence>
<comment type="caution">
    <text evidence="24">The sequence shown here is derived from an EMBL/GenBank/DDBJ whole genome shotgun (WGS) entry which is preliminary data.</text>
</comment>
<feature type="domain" description="Glutamine amidotransferase type-2" evidence="23">
    <location>
        <begin position="34"/>
        <end position="430"/>
    </location>
</feature>
<keyword evidence="12" id="KW-0315">Glutamine amidotransferase</keyword>
<dbReference type="InterPro" id="IPR006982">
    <property type="entry name" value="Glu_synth_centr_N"/>
</dbReference>
<keyword evidence="7" id="KW-0028">Amino-acid biosynthesis</keyword>
<comment type="pathway">
    <text evidence="4">Nitrogen metabolism.</text>
</comment>
<dbReference type="CDD" id="cd00982">
    <property type="entry name" value="gltB_C"/>
    <property type="match status" value="1"/>
</dbReference>
<evidence type="ECO:0000256" key="4">
    <source>
        <dbReference type="ARBA" id="ARBA00004909"/>
    </source>
</evidence>
<evidence type="ECO:0000256" key="3">
    <source>
        <dbReference type="ARBA" id="ARBA00004802"/>
    </source>
</evidence>
<evidence type="ECO:0000256" key="9">
    <source>
        <dbReference type="ARBA" id="ARBA00022643"/>
    </source>
</evidence>
<feature type="compositionally biased region" description="Basic and acidic residues" evidence="22">
    <location>
        <begin position="8"/>
        <end position="19"/>
    </location>
</feature>
<evidence type="ECO:0000256" key="16">
    <source>
        <dbReference type="ARBA" id="ARBA00023164"/>
    </source>
</evidence>
<accession>A0A267G1G9</accession>
<dbReference type="PROSITE" id="PS51278">
    <property type="entry name" value="GATASE_TYPE_2"/>
    <property type="match status" value="1"/>
</dbReference>
<sequence>MSSQELQKVQERRPFHDYPSRQGLYDPSLEKDACGVGFVVQIKGVPSKQILKAARTMLLRMEHRGACGSDNSGDGAGVLTGIPHELYAESMSKQGVTLPKPGRYATGILFLENGLGEQINQMKSMFVSLVAECGLDFLGWREVEKDASYLGQVARASEPIILQVFVSDQNENFKQSDFDKKVYMLRKYSNSKISSAGHRFYVCSLSSKTIVYKGQFNTKQLWQYYKDLQSPDFSTHVAIVHSRFSTNTFPSWERAHPHRMLAHNGEINTLRGNVNYMRSREGVMTSEYYGEKLPNLYPVIEPEMSDSGALDNVLEFLYNAGGRSIPEAVCNLIPEAWQNDSMMDADKKAYYRWSAYSLEPWDGPALVTFSDGRYTGAVLDRNGLRPARYYVTEDDVMYMSSEVGVADVPDESVLRKGRLKPGGMLLVDTKRQRVVEDVDLKHELAGLRPIDQWISEQSVGMEDLRRVHKKLVTHPRDRSLYNDDRRLPLFGFTNETTLMLLIPMISNEKEALGSMGNDAPLACLSSYNPLLFEYFKQLFAQVTNPPIDPFRESVVMTLECPIGPEANILEPSAKQCRRLWLRHPILSLHDMEVLRSMNYRGMRTKELDMCYPQTKDLNALEARLNQLCEEAEKAIVRENYSFVLLSDRKAGQDFIPVPSLAAIGAVHQYLVEKKLRLQCGLLLESAEPREVHHLCTVLGFGADAVCPYLVYETIAKIRDERRHEVLKNLTDDDIYKSYASATKRGIFKVMAKMGISSLHSYKGAQIFEAVGLGDDVMSKCFTGTASRIGGVSFRHLAAESLARFEYAYSDRQGDNNLVNNPGYYHWRSGGESHINEPSSVANLQEAARLNSPDAYKKFAEQADQSSARCTIRGQLDFAVDSAHSIDLDLVEPAASIVRRFATGAMSFGSISYETHTTLAIAMNQLGGKSNTGEGGELAQRYLNPTTRSAIKQVASGRFGVNSAYLTNADEIQIKMAQGAKPGEGGELPGYKVTDEIAACRSSIAGVGLISPPPHHDIYSIEDLAQLIYDLKSANPSARISVKLVSEIGVGVVASGVVKGKAEHVTISGHDGGTGASSWTGIKHAGLPWELGLSETHQTLVLNDLRSRVVLQADGQLRTGRDVVMAALLGADEFGFSTAPLIVLGCTLMRKCHLNTCPVGIATQDPILRKKFAGQPEHVINYMFMLAEEVRGYMAKLGFRSMKDMIGRVDKLRPKDRAPNRKPSLLTFDSILYNASAARPEVLAQGGCVAQEFRLEDRVDFKLIEDLRDVIESRKPSAQLSLTIGNKDRAFGSTLSWAISKRHGETGLPEGSISLNLTGHAGQSFCAFLTYGVSIRLEGDACDYVAKGLSGGRVVVVPPASVNKQFASEDNIIVGNVCLYGAVKGIAMFRGQAAERFCVRNSGALAVCEGCGDHGCEYMTGGTVIILGPTGRNFAAGMSGGIAYIYDIGNNFRQRCNKASVDILPVIEPDDLKLLRQVLAEFVAETGSQRAQQVLNNFDEIVGTSFLKVFPHEFQRVLKEAKAKPETYSHLSLQKQSAMSMAARKPLSQMVENQDIDFIGDIDDEENEREDELVKTTVASRHKQPPKQQQQQQQPSANTSNSTSAASAVSAISTATTAVSTVDTTAVNGGGNSSGLSDIEDIIHADGSKPLKLAKLDKVRGFVKYPRAKYQYKEVQSRADSWDEIFNHSDVQRGLRLQSARCMDCGIPFCQSNHGCPLGNIIPRFNDLVFRHQWQMALETLLQTNNFPEFTGRVCPAPCEAACCLGINAPPVTIKDIENTIIEHAFEHGWIAPEIPPSRTGRRIAVVGSGPSGLACAAQLNKAGHLVTIFERNTAAGGLLRYGIPSMKLSKAVVERRVALMEASGIEFRCGVNVGNGQAAAQLLQQFDAICLCTGATWPRDIPVPGRNLNGIHFAMSFLENWQKTQSIEDYGTDLALVAKDKDIVVLGGGDTGVDCLGTALRQGARSLTTFEILPEPPATRSADNPWPQWPKVFKRDYGHEEVKLRFGKDPRVFSIATKEFIDDGNGNVAGVKTCKVNWTKDVAGRWVMSEVPDTEQVYKADLVLLAMGFLGPEKHIVDELNLQCDPRSNIEAVVGSYRTSVPRVYAAGDCRRGQSLVVHAINEGRQAAREIDYHLMGRSYLAGPGGLVRINYIKEA</sequence>
<keyword evidence="8" id="KW-0285">Flavoprotein</keyword>
<dbReference type="Pfam" id="PF01493">
    <property type="entry name" value="GXGXG"/>
    <property type="match status" value="1"/>
</dbReference>
<dbReference type="Gene3D" id="2.160.20.60">
    <property type="entry name" value="Glutamate synthase, alpha subunit, C-terminal domain"/>
    <property type="match status" value="1"/>
</dbReference>
<dbReference type="InterPro" id="IPR009051">
    <property type="entry name" value="Helical_ferredxn"/>
</dbReference>
<dbReference type="FunFam" id="3.20.20.70:FF:000017">
    <property type="entry name" value="Glutamate synthase [NADH], amyloplastic"/>
    <property type="match status" value="1"/>
</dbReference>
<dbReference type="GO" id="GO:0016040">
    <property type="term" value="F:glutamate synthase (NADH) activity"/>
    <property type="evidence" value="ECO:0007669"/>
    <property type="project" value="UniProtKB-EC"/>
</dbReference>
<evidence type="ECO:0000256" key="7">
    <source>
        <dbReference type="ARBA" id="ARBA00022605"/>
    </source>
</evidence>
<keyword evidence="25" id="KW-1185">Reference proteome</keyword>
<dbReference type="SUPFAM" id="SSF46548">
    <property type="entry name" value="alpha-helical ferredoxin"/>
    <property type="match status" value="1"/>
</dbReference>
<dbReference type="GO" id="GO:0010181">
    <property type="term" value="F:FMN binding"/>
    <property type="evidence" value="ECO:0007669"/>
    <property type="project" value="InterPro"/>
</dbReference>
<evidence type="ECO:0000313" key="24">
    <source>
        <dbReference type="EMBL" id="PAA79826.1"/>
    </source>
</evidence>
<proteinExistence type="inferred from homology"/>
<dbReference type="Proteomes" id="UP000215902">
    <property type="component" value="Unassembled WGS sequence"/>
</dbReference>
<gene>
    <name evidence="24" type="ORF">BOX15_Mlig011511g3</name>
</gene>
<evidence type="ECO:0000256" key="6">
    <source>
        <dbReference type="ARBA" id="ARBA00009716"/>
    </source>
</evidence>
<reference evidence="24 25" key="1">
    <citation type="submission" date="2017-06" db="EMBL/GenBank/DDBJ databases">
        <title>A platform for efficient transgenesis in Macrostomum lignano, a flatworm model organism for stem cell research.</title>
        <authorList>
            <person name="Berezikov E."/>
        </authorList>
    </citation>
    <scope>NUCLEOTIDE SEQUENCE [LARGE SCALE GENOMIC DNA]</scope>
    <source>
        <strain evidence="24">DV1</strain>
        <tissue evidence="24">Whole organism</tissue>
    </source>
</reference>
<comment type="catalytic activity">
    <reaction evidence="19">
        <text>2 L-glutamate + NAD(+) = L-glutamine + 2-oxoglutarate + NADH + H(+)</text>
        <dbReference type="Rhea" id="RHEA:13753"/>
        <dbReference type="ChEBI" id="CHEBI:15378"/>
        <dbReference type="ChEBI" id="CHEBI:16810"/>
        <dbReference type="ChEBI" id="CHEBI:29985"/>
        <dbReference type="ChEBI" id="CHEBI:57540"/>
        <dbReference type="ChEBI" id="CHEBI:57945"/>
        <dbReference type="ChEBI" id="CHEBI:58359"/>
        <dbReference type="EC" id="1.4.1.14"/>
    </reaction>
</comment>
<evidence type="ECO:0000256" key="20">
    <source>
        <dbReference type="PIRSR" id="PIRSR000187-1"/>
    </source>
</evidence>
<dbReference type="UniPathway" id="UPA00634">
    <property type="reaction ID" value="UER00690"/>
</dbReference>
<dbReference type="InterPro" id="IPR017932">
    <property type="entry name" value="GATase_2_dom"/>
</dbReference>
<name>A0A267G1G9_9PLAT</name>
<evidence type="ECO:0000256" key="11">
    <source>
        <dbReference type="ARBA" id="ARBA00022827"/>
    </source>
</evidence>
<evidence type="ECO:0000256" key="12">
    <source>
        <dbReference type="ARBA" id="ARBA00022962"/>
    </source>
</evidence>
<dbReference type="InterPro" id="IPR002932">
    <property type="entry name" value="Glu_synthdom"/>
</dbReference>
<dbReference type="InterPro" id="IPR036188">
    <property type="entry name" value="FAD/NAD-bd_sf"/>
</dbReference>
<dbReference type="UniPathway" id="UPA00045"/>
<feature type="compositionally biased region" description="Low complexity" evidence="22">
    <location>
        <begin position="1585"/>
        <end position="1604"/>
    </location>
</feature>
<evidence type="ECO:0000259" key="23">
    <source>
        <dbReference type="PROSITE" id="PS51278"/>
    </source>
</evidence>
<dbReference type="PRINTS" id="PR00419">
    <property type="entry name" value="ADXRDTASE"/>
</dbReference>
<evidence type="ECO:0000256" key="14">
    <source>
        <dbReference type="ARBA" id="ARBA00023004"/>
    </source>
</evidence>
<dbReference type="PANTHER" id="PTHR43100:SF1">
    <property type="entry name" value="GLUTAMATE SYNTHASE [NADPH] SMALL CHAIN"/>
    <property type="match status" value="1"/>
</dbReference>
<dbReference type="CDD" id="cd00713">
    <property type="entry name" value="GltS"/>
    <property type="match status" value="1"/>
</dbReference>
<dbReference type="GO" id="GO:0016639">
    <property type="term" value="F:oxidoreductase activity, acting on the CH-NH2 group of donors, NAD or NADP as acceptor"/>
    <property type="evidence" value="ECO:0007669"/>
    <property type="project" value="InterPro"/>
</dbReference>
<dbReference type="InterPro" id="IPR029055">
    <property type="entry name" value="Ntn_hydrolases_N"/>
</dbReference>
<feature type="binding site" evidence="21">
    <location>
        <position position="1145"/>
    </location>
    <ligand>
        <name>[3Fe-4S] cluster</name>
        <dbReference type="ChEBI" id="CHEBI:21137"/>
    </ligand>
</feature>
<dbReference type="FunFam" id="3.20.20.70:FF:000031">
    <property type="entry name" value="Glutamate synthase 1 [NADH]"/>
    <property type="match status" value="1"/>
</dbReference>
<dbReference type="Pfam" id="PF04898">
    <property type="entry name" value="Glu_syn_central"/>
    <property type="match status" value="1"/>
</dbReference>
<dbReference type="Gene3D" id="3.60.20.10">
    <property type="entry name" value="Glutamine Phosphoribosylpyrophosphate, subunit 1, domain 1"/>
    <property type="match status" value="1"/>
</dbReference>
<evidence type="ECO:0000256" key="10">
    <source>
        <dbReference type="ARBA" id="ARBA00022723"/>
    </source>
</evidence>
<dbReference type="GO" id="GO:0050660">
    <property type="term" value="F:flavin adenine dinucleotide binding"/>
    <property type="evidence" value="ECO:0007669"/>
    <property type="project" value="InterPro"/>
</dbReference>
<dbReference type="GO" id="GO:0051538">
    <property type="term" value="F:3 iron, 4 sulfur cluster binding"/>
    <property type="evidence" value="ECO:0007669"/>
    <property type="project" value="UniProtKB-KW"/>
</dbReference>
<evidence type="ECO:0000256" key="19">
    <source>
        <dbReference type="ARBA" id="ARBA00048867"/>
    </source>
</evidence>
<dbReference type="Pfam" id="PF00310">
    <property type="entry name" value="GATase_2"/>
    <property type="match status" value="1"/>
</dbReference>
<keyword evidence="10" id="KW-0479">Metal-binding</keyword>
<dbReference type="PANTHER" id="PTHR43100">
    <property type="entry name" value="GLUTAMATE SYNTHASE [NADPH] SMALL CHAIN"/>
    <property type="match status" value="1"/>
</dbReference>
<comment type="cofactor">
    <cofactor evidence="21">
        <name>[3Fe-4S] cluster</name>
        <dbReference type="ChEBI" id="CHEBI:21137"/>
    </cofactor>
    <text evidence="21">Binds 1 [3Fe-4S] cluster.</text>
</comment>
<dbReference type="Pfam" id="PF01645">
    <property type="entry name" value="Glu_synthase"/>
    <property type="match status" value="1"/>
</dbReference>
<dbReference type="GO" id="GO:0019676">
    <property type="term" value="P:ammonia assimilation cycle"/>
    <property type="evidence" value="ECO:0007669"/>
    <property type="project" value="UniProtKB-ARBA"/>
</dbReference>
<evidence type="ECO:0000256" key="17">
    <source>
        <dbReference type="ARBA" id="ARBA00023291"/>
    </source>
</evidence>
<evidence type="ECO:0000256" key="5">
    <source>
        <dbReference type="ARBA" id="ARBA00004944"/>
    </source>
</evidence>
<dbReference type="SUPFAM" id="SSF69336">
    <property type="entry name" value="Alpha subunit of glutamate synthase, C-terminal domain"/>
    <property type="match status" value="1"/>
</dbReference>
<keyword evidence="11" id="KW-0274">FAD</keyword>
<feature type="binding site" evidence="21">
    <location>
        <position position="1156"/>
    </location>
    <ligand>
        <name>[3Fe-4S] cluster</name>
        <dbReference type="ChEBI" id="CHEBI:21137"/>
    </ligand>
</feature>
<dbReference type="InterPro" id="IPR013785">
    <property type="entry name" value="Aldolase_TIM"/>
</dbReference>
<comment type="pathway">
    <text evidence="5">Amino-acid biosynthesis; L-glutamate biosynthesis via GLT pathway; L-glutamate from 2-oxoglutarate and L-glutamine (NAD(+) route): step 1/1.</text>
</comment>
<dbReference type="InterPro" id="IPR023753">
    <property type="entry name" value="FAD/NAD-binding_dom"/>
</dbReference>
<dbReference type="InterPro" id="IPR012220">
    <property type="entry name" value="Glu_synth_euk"/>
</dbReference>
<dbReference type="InterPro" id="IPR036485">
    <property type="entry name" value="Glu_synth_asu_C_sf"/>
</dbReference>
<comment type="pathway">
    <text evidence="3">Energy metabolism; nitrogen metabolism.</text>
</comment>
<dbReference type="InterPro" id="IPR051394">
    <property type="entry name" value="Glutamate_Synthase"/>
</dbReference>
<dbReference type="EMBL" id="NIVC01000615">
    <property type="protein sequence ID" value="PAA79826.1"/>
    <property type="molecule type" value="Genomic_DNA"/>
</dbReference>
<dbReference type="CDD" id="cd02808">
    <property type="entry name" value="GltS_FMN"/>
    <property type="match status" value="1"/>
</dbReference>
<evidence type="ECO:0000256" key="1">
    <source>
        <dbReference type="ARBA" id="ARBA00001917"/>
    </source>
</evidence>
<evidence type="ECO:0000256" key="8">
    <source>
        <dbReference type="ARBA" id="ARBA00022630"/>
    </source>
</evidence>
<dbReference type="InterPro" id="IPR002489">
    <property type="entry name" value="Glu_synth_asu_C"/>
</dbReference>
<feature type="binding site" evidence="21">
    <location>
        <position position="1151"/>
    </location>
    <ligand>
        <name>[3Fe-4S] cluster</name>
        <dbReference type="ChEBI" id="CHEBI:21137"/>
    </ligand>
</feature>
<dbReference type="SUPFAM" id="SSF56235">
    <property type="entry name" value="N-terminal nucleophile aminohydrolases (Ntn hydrolases)"/>
    <property type="match status" value="1"/>
</dbReference>
<dbReference type="GO" id="GO:0097054">
    <property type="term" value="P:L-glutamate biosynthetic process"/>
    <property type="evidence" value="ECO:0007669"/>
    <property type="project" value="UniProtKB-UniPathway"/>
</dbReference>
<dbReference type="Gene3D" id="1.10.1060.10">
    <property type="entry name" value="Alpha-helical ferredoxin"/>
    <property type="match status" value="1"/>
</dbReference>
<dbReference type="NCBIfam" id="TIGR01317">
    <property type="entry name" value="GOGAT_sm_gam"/>
    <property type="match status" value="1"/>
</dbReference>
<dbReference type="FunFam" id="2.160.20.60:FF:000001">
    <property type="entry name" value="Glutamate synthase, large subunit"/>
    <property type="match status" value="1"/>
</dbReference>
<dbReference type="FunFam" id="3.50.50.60:FF:000022">
    <property type="entry name" value="Glutamate synthase [NADH], amyloplastic"/>
    <property type="match status" value="1"/>
</dbReference>
<dbReference type="Gene3D" id="3.20.20.70">
    <property type="entry name" value="Aldolase class I"/>
    <property type="match status" value="2"/>
</dbReference>
<dbReference type="FunFam" id="3.60.20.10:FF:000043">
    <property type="entry name" value="Glutamate synthase 1 [NADH] chloroplastic"/>
    <property type="match status" value="1"/>
</dbReference>
<protein>
    <recommendedName>
        <fullName evidence="18">glutamate synthase (NADH)</fullName>
        <ecNumber evidence="18">1.4.1.14</ecNumber>
    </recommendedName>
</protein>
<dbReference type="Pfam" id="PF14691">
    <property type="entry name" value="Fer4_20"/>
    <property type="match status" value="1"/>
</dbReference>
<organism evidence="24 25">
    <name type="scientific">Macrostomum lignano</name>
    <dbReference type="NCBI Taxonomy" id="282301"/>
    <lineage>
        <taxon>Eukaryota</taxon>
        <taxon>Metazoa</taxon>
        <taxon>Spiralia</taxon>
        <taxon>Lophotrochozoa</taxon>
        <taxon>Platyhelminthes</taxon>
        <taxon>Rhabditophora</taxon>
        <taxon>Macrostomorpha</taxon>
        <taxon>Macrostomida</taxon>
        <taxon>Macrostomidae</taxon>
        <taxon>Macrostomum</taxon>
    </lineage>
</organism>
<dbReference type="SUPFAM" id="SSF51971">
    <property type="entry name" value="Nucleotide-binding domain"/>
    <property type="match status" value="2"/>
</dbReference>
<dbReference type="Gene3D" id="3.40.50.720">
    <property type="entry name" value="NAD(P)-binding Rossmann-like Domain"/>
    <property type="match status" value="1"/>
</dbReference>
<comment type="cofactor">
    <cofactor evidence="2">
        <name>FAD</name>
        <dbReference type="ChEBI" id="CHEBI:57692"/>
    </cofactor>
</comment>
<comment type="cofactor">
    <cofactor evidence="1">
        <name>FMN</name>
        <dbReference type="ChEBI" id="CHEBI:58210"/>
    </cofactor>
</comment>
<keyword evidence="14" id="KW-0408">Iron</keyword>
<evidence type="ECO:0000256" key="18">
    <source>
        <dbReference type="ARBA" id="ARBA00024383"/>
    </source>
</evidence>
<dbReference type="EC" id="1.4.1.14" evidence="18"/>
<dbReference type="InterPro" id="IPR028261">
    <property type="entry name" value="DPD_II"/>
</dbReference>
<keyword evidence="13" id="KW-0560">Oxidoreductase</keyword>
<keyword evidence="17 21" id="KW-0003">3Fe-4S</keyword>
<feature type="region of interest" description="Disordered" evidence="22">
    <location>
        <begin position="1577"/>
        <end position="1604"/>
    </location>
</feature>
<evidence type="ECO:0000313" key="25">
    <source>
        <dbReference type="Proteomes" id="UP000215902"/>
    </source>
</evidence>
<dbReference type="Gene3D" id="3.50.50.60">
    <property type="entry name" value="FAD/NAD(P)-binding domain"/>
    <property type="match status" value="1"/>
</dbReference>
<feature type="active site" description="For GATase activity" evidence="20">
    <location>
        <position position="34"/>
    </location>
</feature>
<evidence type="ECO:0000256" key="22">
    <source>
        <dbReference type="SAM" id="MobiDB-lite"/>
    </source>
</evidence>
<dbReference type="GO" id="GO:0005506">
    <property type="term" value="F:iron ion binding"/>
    <property type="evidence" value="ECO:0007669"/>
    <property type="project" value="InterPro"/>
</dbReference>
<dbReference type="SUPFAM" id="SSF51395">
    <property type="entry name" value="FMN-linked oxidoreductases"/>
    <property type="match status" value="1"/>
</dbReference>
<evidence type="ECO:0000256" key="13">
    <source>
        <dbReference type="ARBA" id="ARBA00023002"/>
    </source>
</evidence>
<evidence type="ECO:0000256" key="15">
    <source>
        <dbReference type="ARBA" id="ARBA00023014"/>
    </source>
</evidence>
<keyword evidence="16" id="KW-0314">Glutamate biosynthesis</keyword>
<evidence type="ECO:0000256" key="2">
    <source>
        <dbReference type="ARBA" id="ARBA00001974"/>
    </source>
</evidence>
<feature type="region of interest" description="Disordered" evidence="22">
    <location>
        <begin position="1"/>
        <end position="24"/>
    </location>
</feature>
<dbReference type="Pfam" id="PF07992">
    <property type="entry name" value="Pyr_redox_2"/>
    <property type="match status" value="1"/>
</dbReference>
<dbReference type="OrthoDB" id="4327079at2759"/>
<dbReference type="NCBIfam" id="NF008730">
    <property type="entry name" value="PRK11750.1"/>
    <property type="match status" value="1"/>
</dbReference>
<comment type="similarity">
    <text evidence="6">Belongs to the glutamate synthase family.</text>
</comment>
<dbReference type="InterPro" id="IPR006005">
    <property type="entry name" value="Glut_synth_ssu1"/>
</dbReference>